<comment type="caution">
    <text evidence="11">The sequence shown here is derived from an EMBL/GenBank/DDBJ whole genome shotgun (WGS) entry which is preliminary data.</text>
</comment>
<dbReference type="PANTHER" id="PTHR35091">
    <property type="entry name" value="FLAGELLAR PROTEIN FLIL"/>
    <property type="match status" value="1"/>
</dbReference>
<sequence length="170" mass="19028">MSENKAEQSSGSGKKILLIVIIVLVIAGGCFGGYMFFKDKFTSSKPKKPNVVNYNQNQPAQNGAYPVQNIVSSKTYSLDEFLVNLSDEDGKRFLKAKIYLGYEEKKLDKELETKKPILRDAIIATLRCKKAADINPKSIDKIKSEIVSKINPMLEDGQVQSVYFDDLLVQ</sequence>
<gene>
    <name evidence="11" type="ORF">GCM10008906_33620</name>
</gene>
<evidence type="ECO:0000256" key="3">
    <source>
        <dbReference type="ARBA" id="ARBA00008281"/>
    </source>
</evidence>
<proteinExistence type="inferred from homology"/>
<evidence type="ECO:0000256" key="4">
    <source>
        <dbReference type="ARBA" id="ARBA00022475"/>
    </source>
</evidence>
<evidence type="ECO:0000256" key="6">
    <source>
        <dbReference type="ARBA" id="ARBA00022692"/>
    </source>
</evidence>
<dbReference type="Proteomes" id="UP001501510">
    <property type="component" value="Unassembled WGS sequence"/>
</dbReference>
<comment type="similarity">
    <text evidence="3 10">Belongs to the FliL family.</text>
</comment>
<dbReference type="RefSeq" id="WP_343763524.1">
    <property type="nucleotide sequence ID" value="NZ_BAAACG010000019.1"/>
</dbReference>
<evidence type="ECO:0000256" key="9">
    <source>
        <dbReference type="ARBA" id="ARBA00023136"/>
    </source>
</evidence>
<dbReference type="InterPro" id="IPR005503">
    <property type="entry name" value="FliL"/>
</dbReference>
<feature type="transmembrane region" description="Helical" evidence="10">
    <location>
        <begin position="16"/>
        <end position="37"/>
    </location>
</feature>
<evidence type="ECO:0000256" key="1">
    <source>
        <dbReference type="ARBA" id="ARBA00002254"/>
    </source>
</evidence>
<keyword evidence="11" id="KW-0282">Flagellum</keyword>
<evidence type="ECO:0000256" key="7">
    <source>
        <dbReference type="ARBA" id="ARBA00022779"/>
    </source>
</evidence>
<keyword evidence="5 10" id="KW-0145">Chemotaxis</keyword>
<comment type="subcellular location">
    <subcellularLocation>
        <location evidence="2">Cell membrane</location>
        <topology evidence="2">Single-pass membrane protein</topology>
    </subcellularLocation>
</comment>
<dbReference type="PROSITE" id="PS51257">
    <property type="entry name" value="PROKAR_LIPOPROTEIN"/>
    <property type="match status" value="1"/>
</dbReference>
<evidence type="ECO:0000313" key="11">
    <source>
        <dbReference type="EMBL" id="GAA0746233.1"/>
    </source>
</evidence>
<keyword evidence="4 10" id="KW-1003">Cell membrane</keyword>
<accession>A0ABN1JTA0</accession>
<dbReference type="PANTHER" id="PTHR35091:SF2">
    <property type="entry name" value="FLAGELLAR PROTEIN FLIL"/>
    <property type="match status" value="1"/>
</dbReference>
<name>A0ABN1JTA0_9CLOT</name>
<dbReference type="Pfam" id="PF03748">
    <property type="entry name" value="FliL"/>
    <property type="match status" value="1"/>
</dbReference>
<evidence type="ECO:0000256" key="5">
    <source>
        <dbReference type="ARBA" id="ARBA00022500"/>
    </source>
</evidence>
<keyword evidence="9 10" id="KW-0472">Membrane</keyword>
<keyword evidence="12" id="KW-1185">Reference proteome</keyword>
<keyword evidence="11" id="KW-0966">Cell projection</keyword>
<keyword evidence="6 10" id="KW-0812">Transmembrane</keyword>
<evidence type="ECO:0000256" key="8">
    <source>
        <dbReference type="ARBA" id="ARBA00022989"/>
    </source>
</evidence>
<reference evidence="11 12" key="1">
    <citation type="journal article" date="2019" name="Int. J. Syst. Evol. Microbiol.">
        <title>The Global Catalogue of Microorganisms (GCM) 10K type strain sequencing project: providing services to taxonomists for standard genome sequencing and annotation.</title>
        <authorList>
            <consortium name="The Broad Institute Genomics Platform"/>
            <consortium name="The Broad Institute Genome Sequencing Center for Infectious Disease"/>
            <person name="Wu L."/>
            <person name="Ma J."/>
        </authorList>
    </citation>
    <scope>NUCLEOTIDE SEQUENCE [LARGE SCALE GENOMIC DNA]</scope>
    <source>
        <strain evidence="11 12">JCM 1407</strain>
    </source>
</reference>
<evidence type="ECO:0000256" key="2">
    <source>
        <dbReference type="ARBA" id="ARBA00004162"/>
    </source>
</evidence>
<comment type="function">
    <text evidence="1 10">Controls the rotational direction of flagella during chemotaxis.</text>
</comment>
<protein>
    <recommendedName>
        <fullName evidence="10">Flagellar protein FliL</fullName>
    </recommendedName>
</protein>
<keyword evidence="7 10" id="KW-0283">Flagellar rotation</keyword>
<dbReference type="EMBL" id="BAAACG010000019">
    <property type="protein sequence ID" value="GAA0746233.1"/>
    <property type="molecule type" value="Genomic_DNA"/>
</dbReference>
<keyword evidence="11" id="KW-0969">Cilium</keyword>
<keyword evidence="8 10" id="KW-1133">Transmembrane helix</keyword>
<evidence type="ECO:0000256" key="10">
    <source>
        <dbReference type="RuleBase" id="RU364125"/>
    </source>
</evidence>
<evidence type="ECO:0000313" key="12">
    <source>
        <dbReference type="Proteomes" id="UP001501510"/>
    </source>
</evidence>
<organism evidence="11 12">
    <name type="scientific">Clostridium oceanicum</name>
    <dbReference type="NCBI Taxonomy" id="1543"/>
    <lineage>
        <taxon>Bacteria</taxon>
        <taxon>Bacillati</taxon>
        <taxon>Bacillota</taxon>
        <taxon>Clostridia</taxon>
        <taxon>Eubacteriales</taxon>
        <taxon>Clostridiaceae</taxon>
        <taxon>Clostridium</taxon>
    </lineage>
</organism>